<comment type="caution">
    <text evidence="1">The sequence shown here is derived from an EMBL/GenBank/DDBJ whole genome shotgun (WGS) entry which is preliminary data.</text>
</comment>
<gene>
    <name evidence="1" type="ORF">DWX94_07170</name>
</gene>
<dbReference type="EMBL" id="QRVK01000014">
    <property type="protein sequence ID" value="RGS42886.1"/>
    <property type="molecule type" value="Genomic_DNA"/>
</dbReference>
<accession>A0A412IS30</accession>
<dbReference type="AlphaFoldDB" id="A0A412IS30"/>
<name>A0A412IS30_9FIRM</name>
<sequence>MHKTIYDKNSTMLLLGQQNYTDIADEALGEIEAVIKLTPRILDIAPHNVRAHMVETSWDLFILGFIYGKRAERARRAKKTTQTA</sequence>
<organism evidence="1 2">
    <name type="scientific">Coprococcus eutactus</name>
    <dbReference type="NCBI Taxonomy" id="33043"/>
    <lineage>
        <taxon>Bacteria</taxon>
        <taxon>Bacillati</taxon>
        <taxon>Bacillota</taxon>
        <taxon>Clostridia</taxon>
        <taxon>Lachnospirales</taxon>
        <taxon>Lachnospiraceae</taxon>
        <taxon>Coprococcus</taxon>
    </lineage>
</organism>
<evidence type="ECO:0000313" key="1">
    <source>
        <dbReference type="EMBL" id="RGS42886.1"/>
    </source>
</evidence>
<proteinExistence type="predicted"/>
<dbReference type="Proteomes" id="UP000283295">
    <property type="component" value="Unassembled WGS sequence"/>
</dbReference>
<evidence type="ECO:0000313" key="2">
    <source>
        <dbReference type="Proteomes" id="UP000283295"/>
    </source>
</evidence>
<protein>
    <submittedName>
        <fullName evidence="1">Uncharacterized protein</fullName>
    </submittedName>
</protein>
<reference evidence="1 2" key="1">
    <citation type="submission" date="2018-08" db="EMBL/GenBank/DDBJ databases">
        <title>A genome reference for cultivated species of the human gut microbiota.</title>
        <authorList>
            <person name="Zou Y."/>
            <person name="Xue W."/>
            <person name="Luo G."/>
        </authorList>
    </citation>
    <scope>NUCLEOTIDE SEQUENCE [LARGE SCALE GENOMIC DNA]</scope>
    <source>
        <strain evidence="1 2">AF22-21</strain>
    </source>
</reference>